<protein>
    <submittedName>
        <fullName evidence="2">Uncharacterized protein</fullName>
    </submittedName>
</protein>
<dbReference type="InParanoid" id="A0A067P741"/>
<dbReference type="Proteomes" id="UP000027265">
    <property type="component" value="Unassembled WGS sequence"/>
</dbReference>
<name>A0A067P741_9AGAM</name>
<dbReference type="AlphaFoldDB" id="A0A067P741"/>
<sequence>MTYHVWLLALVLSPLADLHYRWPLRTTRSVLDSEVAPQAFDWSDFSLFGAPDILRRLLRQRREINDLHPTLMRFRPQAIHPPAAIPQSASSAYSIRLQTSATPT</sequence>
<dbReference type="HOGENOM" id="CLU_2250550_0_0_1"/>
<proteinExistence type="predicted"/>
<keyword evidence="3" id="KW-1185">Reference proteome</keyword>
<evidence type="ECO:0000256" key="1">
    <source>
        <dbReference type="SAM" id="SignalP"/>
    </source>
</evidence>
<feature type="chain" id="PRO_5001642929" evidence="1">
    <location>
        <begin position="19"/>
        <end position="104"/>
    </location>
</feature>
<organism evidence="2 3">
    <name type="scientific">Jaapia argillacea MUCL 33604</name>
    <dbReference type="NCBI Taxonomy" id="933084"/>
    <lineage>
        <taxon>Eukaryota</taxon>
        <taxon>Fungi</taxon>
        <taxon>Dikarya</taxon>
        <taxon>Basidiomycota</taxon>
        <taxon>Agaricomycotina</taxon>
        <taxon>Agaricomycetes</taxon>
        <taxon>Agaricomycetidae</taxon>
        <taxon>Jaapiales</taxon>
        <taxon>Jaapiaceae</taxon>
        <taxon>Jaapia</taxon>
    </lineage>
</organism>
<evidence type="ECO:0000313" key="3">
    <source>
        <dbReference type="Proteomes" id="UP000027265"/>
    </source>
</evidence>
<feature type="signal peptide" evidence="1">
    <location>
        <begin position="1"/>
        <end position="18"/>
    </location>
</feature>
<accession>A0A067P741</accession>
<keyword evidence="1" id="KW-0732">Signal</keyword>
<dbReference type="EMBL" id="KL197777">
    <property type="protein sequence ID" value="KDQ49640.1"/>
    <property type="molecule type" value="Genomic_DNA"/>
</dbReference>
<gene>
    <name evidence="2" type="ORF">JAAARDRAFT_42660</name>
</gene>
<evidence type="ECO:0000313" key="2">
    <source>
        <dbReference type="EMBL" id="KDQ49640.1"/>
    </source>
</evidence>
<reference evidence="3" key="1">
    <citation type="journal article" date="2014" name="Proc. Natl. Acad. Sci. U.S.A.">
        <title>Extensive sampling of basidiomycete genomes demonstrates inadequacy of the white-rot/brown-rot paradigm for wood decay fungi.</title>
        <authorList>
            <person name="Riley R."/>
            <person name="Salamov A.A."/>
            <person name="Brown D.W."/>
            <person name="Nagy L.G."/>
            <person name="Floudas D."/>
            <person name="Held B.W."/>
            <person name="Levasseur A."/>
            <person name="Lombard V."/>
            <person name="Morin E."/>
            <person name="Otillar R."/>
            <person name="Lindquist E.A."/>
            <person name="Sun H."/>
            <person name="LaButti K.M."/>
            <person name="Schmutz J."/>
            <person name="Jabbour D."/>
            <person name="Luo H."/>
            <person name="Baker S.E."/>
            <person name="Pisabarro A.G."/>
            <person name="Walton J.D."/>
            <person name="Blanchette R.A."/>
            <person name="Henrissat B."/>
            <person name="Martin F."/>
            <person name="Cullen D."/>
            <person name="Hibbett D.S."/>
            <person name="Grigoriev I.V."/>
        </authorList>
    </citation>
    <scope>NUCLEOTIDE SEQUENCE [LARGE SCALE GENOMIC DNA]</scope>
    <source>
        <strain evidence="3">MUCL 33604</strain>
    </source>
</reference>